<protein>
    <submittedName>
        <fullName evidence="1">Uncharacterized protein</fullName>
    </submittedName>
</protein>
<sequence length="60" mass="6612">MDVPLPPHSPFSDQTPDLAFSMRVAQEQAEREGGEDAKIVAALWSCFGDTEHALKLGEER</sequence>
<dbReference type="AlphaFoldDB" id="A0A8T2P1T0"/>
<reference evidence="1" key="1">
    <citation type="thesis" date="2021" institute="BYU ScholarsArchive" country="Provo, UT, USA">
        <title>Applications of and Algorithms for Genome Assembly and Genomic Analyses with an Emphasis on Marine Teleosts.</title>
        <authorList>
            <person name="Pickett B.D."/>
        </authorList>
    </citation>
    <scope>NUCLEOTIDE SEQUENCE</scope>
    <source>
        <strain evidence="1">HI-2016</strain>
    </source>
</reference>
<accession>A0A8T2P1T0</accession>
<keyword evidence="2" id="KW-1185">Reference proteome</keyword>
<comment type="caution">
    <text evidence="1">The sequence shown here is derived from an EMBL/GenBank/DDBJ whole genome shotgun (WGS) entry which is preliminary data.</text>
</comment>
<dbReference type="EMBL" id="JAFBMS010000017">
    <property type="protein sequence ID" value="KAG9345696.1"/>
    <property type="molecule type" value="Genomic_DNA"/>
</dbReference>
<gene>
    <name evidence="1" type="ORF">JZ751_008840</name>
</gene>
<evidence type="ECO:0000313" key="1">
    <source>
        <dbReference type="EMBL" id="KAG9345696.1"/>
    </source>
</evidence>
<dbReference type="Proteomes" id="UP000824540">
    <property type="component" value="Unassembled WGS sequence"/>
</dbReference>
<proteinExistence type="predicted"/>
<evidence type="ECO:0000313" key="2">
    <source>
        <dbReference type="Proteomes" id="UP000824540"/>
    </source>
</evidence>
<name>A0A8T2P1T0_9TELE</name>
<organism evidence="1 2">
    <name type="scientific">Albula glossodonta</name>
    <name type="common">roundjaw bonefish</name>
    <dbReference type="NCBI Taxonomy" id="121402"/>
    <lineage>
        <taxon>Eukaryota</taxon>
        <taxon>Metazoa</taxon>
        <taxon>Chordata</taxon>
        <taxon>Craniata</taxon>
        <taxon>Vertebrata</taxon>
        <taxon>Euteleostomi</taxon>
        <taxon>Actinopterygii</taxon>
        <taxon>Neopterygii</taxon>
        <taxon>Teleostei</taxon>
        <taxon>Albuliformes</taxon>
        <taxon>Albulidae</taxon>
        <taxon>Albula</taxon>
    </lineage>
</organism>